<protein>
    <submittedName>
        <fullName evidence="3">Protein disulfide isomerase-associated 5, isoform CRA_b</fullName>
    </submittedName>
</protein>
<dbReference type="Proteomes" id="UP000234681">
    <property type="component" value="Chromosome 11"/>
</dbReference>
<evidence type="ECO:0000313" key="4">
    <source>
        <dbReference type="Proteomes" id="UP000234681"/>
    </source>
</evidence>
<evidence type="ECO:0000259" key="2">
    <source>
        <dbReference type="Pfam" id="PF00085"/>
    </source>
</evidence>
<reference evidence="4" key="1">
    <citation type="submission" date="2005-09" db="EMBL/GenBank/DDBJ databases">
        <authorList>
            <person name="Mural R.J."/>
            <person name="Li P.W."/>
            <person name="Adams M.D."/>
            <person name="Amanatides P.G."/>
            <person name="Baden-Tillson H."/>
            <person name="Barnstead M."/>
            <person name="Chin S.H."/>
            <person name="Dew I."/>
            <person name="Evans C.A."/>
            <person name="Ferriera S."/>
            <person name="Flanigan M."/>
            <person name="Fosler C."/>
            <person name="Glodek A."/>
            <person name="Gu Z."/>
            <person name="Holt R.A."/>
            <person name="Jennings D."/>
            <person name="Kraft C.L."/>
            <person name="Lu F."/>
            <person name="Nguyen T."/>
            <person name="Nusskern D.R."/>
            <person name="Pfannkoch C.M."/>
            <person name="Sitter C."/>
            <person name="Sutton G.G."/>
            <person name="Venter J.C."/>
            <person name="Wang Z."/>
            <person name="Woodage T."/>
            <person name="Zheng X.H."/>
            <person name="Zhong F."/>
        </authorList>
    </citation>
    <scope>NUCLEOTIDE SEQUENCE [LARGE SCALE GENOMIC DNA]</scope>
    <source>
        <strain>BN</strain>
        <strain evidence="4">Sprague-Dawley</strain>
    </source>
</reference>
<dbReference type="InterPro" id="IPR036249">
    <property type="entry name" value="Thioredoxin-like_sf"/>
</dbReference>
<feature type="signal peptide" evidence="1">
    <location>
        <begin position="1"/>
        <end position="21"/>
    </location>
</feature>
<evidence type="ECO:0000313" key="5">
    <source>
        <dbReference type="RGD" id="1359236"/>
    </source>
</evidence>
<dbReference type="Pfam" id="PF00085">
    <property type="entry name" value="Thioredoxin"/>
    <property type="match status" value="1"/>
</dbReference>
<sequence>MARAWGLLLAIGVILPTWLSSTKVSSLIERISDPKDLKKLLRTRNNVLVLYSESADAFKDDRKIACAAVDCVKDKNQDLCQQESVKAYPTFHYYHYGKLVEKYESDRTELGFTSFIRTLREGDLKRLEKRREDL</sequence>
<dbReference type="PANTHER" id="PTHR45672">
    <property type="entry name" value="PROTEIN DISULFIDE-ISOMERASE C17H9.14C-RELATED"/>
    <property type="match status" value="1"/>
</dbReference>
<accession>A6IRG2</accession>
<dbReference type="InterPro" id="IPR051063">
    <property type="entry name" value="PDI"/>
</dbReference>
<name>A6IRG2_RAT</name>
<dbReference type="AlphaFoldDB" id="A6IRG2"/>
<evidence type="ECO:0000256" key="1">
    <source>
        <dbReference type="SAM" id="SignalP"/>
    </source>
</evidence>
<dbReference type="PANTHER" id="PTHR45672:SF2">
    <property type="entry name" value="PROTEIN DISULFIDE-ISOMERASE A5"/>
    <property type="match status" value="1"/>
</dbReference>
<gene>
    <name evidence="3 5" type="primary">Pdia5</name>
    <name evidence="3" type="ORF">rCG_53008</name>
</gene>
<keyword evidence="1" id="KW-0732">Signal</keyword>
<evidence type="ECO:0000313" key="3">
    <source>
        <dbReference type="EMBL" id="EDM11316.1"/>
    </source>
</evidence>
<dbReference type="RGD" id="1359236">
    <property type="gene designation" value="Pdia5"/>
</dbReference>
<dbReference type="SUPFAM" id="SSF52833">
    <property type="entry name" value="Thioredoxin-like"/>
    <property type="match status" value="1"/>
</dbReference>
<dbReference type="EMBL" id="CH473967">
    <property type="protein sequence ID" value="EDM11316.1"/>
    <property type="molecule type" value="Genomic_DNA"/>
</dbReference>
<dbReference type="InterPro" id="IPR013766">
    <property type="entry name" value="Thioredoxin_domain"/>
</dbReference>
<dbReference type="GO" id="GO:0016853">
    <property type="term" value="F:isomerase activity"/>
    <property type="evidence" value="ECO:0007669"/>
    <property type="project" value="UniProtKB-KW"/>
</dbReference>
<feature type="chain" id="PRO_5039934566" evidence="1">
    <location>
        <begin position="22"/>
        <end position="134"/>
    </location>
</feature>
<keyword evidence="3" id="KW-0413">Isomerase</keyword>
<proteinExistence type="predicted"/>
<organism evidence="3 4">
    <name type="scientific">Rattus norvegicus</name>
    <name type="common">Rat</name>
    <dbReference type="NCBI Taxonomy" id="10116"/>
    <lineage>
        <taxon>Eukaryota</taxon>
        <taxon>Metazoa</taxon>
        <taxon>Chordata</taxon>
        <taxon>Craniata</taxon>
        <taxon>Vertebrata</taxon>
        <taxon>Euteleostomi</taxon>
        <taxon>Mammalia</taxon>
        <taxon>Eutheria</taxon>
        <taxon>Euarchontoglires</taxon>
        <taxon>Glires</taxon>
        <taxon>Rodentia</taxon>
        <taxon>Myomorpha</taxon>
        <taxon>Muroidea</taxon>
        <taxon>Muridae</taxon>
        <taxon>Murinae</taxon>
        <taxon>Rattus</taxon>
    </lineage>
</organism>
<feature type="domain" description="Thioredoxin" evidence="2">
    <location>
        <begin position="51"/>
        <end position="117"/>
    </location>
</feature>
<dbReference type="Gene3D" id="3.40.30.10">
    <property type="entry name" value="Glutaredoxin"/>
    <property type="match status" value="1"/>
</dbReference>